<evidence type="ECO:0000256" key="1">
    <source>
        <dbReference type="ARBA" id="ARBA00023098"/>
    </source>
</evidence>
<dbReference type="EMBL" id="CAADHO010000001">
    <property type="protein sequence ID" value="VFQ42719.1"/>
    <property type="molecule type" value="Genomic_DNA"/>
</dbReference>
<sequence>MAGELLILAGHRAYERIREEGLSPDDVSMVVGASGAAKWLVLHGLESAIFGRWFQGREKPLHLFGTSIGAWKSAAAAQADPEGAFDRLAQAYIHQYYTGKVTPRQVSDEAHRIMDTCLGPGKAEEILAHPYCRLHLSTVRCRGPLASDHPLAMIAGIAGAWGANRISRELFRAQCRPTLFFDPRDVPPFSGNGEFTGGASALTPENLRQALLASGSIPYIMEGVRNIPGGPKGVYRDGGLFHYHPAFDFMNGENGLVLYPHFYSEVTLGWFDRNRPSRMAGGALLSDVVLLAPSPSFVASLPLGRIPDRRDFNRLAGQDAERVAFWETSVAMGKVLGEQFLEASASGRIRELVRRIP</sequence>
<accession>A0A4U8YIF7</accession>
<dbReference type="InterPro" id="IPR002641">
    <property type="entry name" value="PNPLA_dom"/>
</dbReference>
<keyword evidence="1" id="KW-0443">Lipid metabolism</keyword>
<keyword evidence="4" id="KW-1185">Reference proteome</keyword>
<dbReference type="InterPro" id="IPR016035">
    <property type="entry name" value="Acyl_Trfase/lysoPLipase"/>
</dbReference>
<evidence type="ECO:0000259" key="2">
    <source>
        <dbReference type="Pfam" id="PF01734"/>
    </source>
</evidence>
<dbReference type="RefSeq" id="WP_180136942.1">
    <property type="nucleotide sequence ID" value="NZ_CAADHO010000001.1"/>
</dbReference>
<keyword evidence="3" id="KW-0378">Hydrolase</keyword>
<organism evidence="3 4">
    <name type="scientific">Desulfoluna butyratoxydans</name>
    <dbReference type="NCBI Taxonomy" id="231438"/>
    <lineage>
        <taxon>Bacteria</taxon>
        <taxon>Pseudomonadati</taxon>
        <taxon>Thermodesulfobacteriota</taxon>
        <taxon>Desulfobacteria</taxon>
        <taxon>Desulfobacterales</taxon>
        <taxon>Desulfolunaceae</taxon>
        <taxon>Desulfoluna</taxon>
    </lineage>
</organism>
<reference evidence="3 4" key="1">
    <citation type="submission" date="2019-03" db="EMBL/GenBank/DDBJ databases">
        <authorList>
            <person name="Nijsse B."/>
        </authorList>
    </citation>
    <scope>NUCLEOTIDE SEQUENCE [LARGE SCALE GENOMIC DNA]</scope>
    <source>
        <strain evidence="3">Desulfoluna butyratoxydans MSL71</strain>
    </source>
</reference>
<dbReference type="Proteomes" id="UP000507962">
    <property type="component" value="Unassembled WGS sequence"/>
</dbReference>
<name>A0A4U8YIF7_9BACT</name>
<dbReference type="GO" id="GO:0016740">
    <property type="term" value="F:transferase activity"/>
    <property type="evidence" value="ECO:0007669"/>
    <property type="project" value="UniProtKB-KW"/>
</dbReference>
<evidence type="ECO:0000313" key="4">
    <source>
        <dbReference type="Proteomes" id="UP000507962"/>
    </source>
</evidence>
<keyword evidence="3" id="KW-0808">Transferase</keyword>
<feature type="domain" description="PNPLA" evidence="2">
    <location>
        <begin position="32"/>
        <end position="247"/>
    </location>
</feature>
<dbReference type="GO" id="GO:0006629">
    <property type="term" value="P:lipid metabolic process"/>
    <property type="evidence" value="ECO:0007669"/>
    <property type="project" value="UniProtKB-KW"/>
</dbReference>
<proteinExistence type="predicted"/>
<gene>
    <name evidence="3" type="ORF">MSL71_3400</name>
</gene>
<dbReference type="AlphaFoldDB" id="A0A4U8YIF7"/>
<dbReference type="Pfam" id="PF01734">
    <property type="entry name" value="Patatin"/>
    <property type="match status" value="1"/>
</dbReference>
<protein>
    <submittedName>
        <fullName evidence="3">Acyl transferase/acyl hydrolase/lysophospholipase</fullName>
    </submittedName>
</protein>
<dbReference type="SUPFAM" id="SSF52151">
    <property type="entry name" value="FabD/lysophospholipase-like"/>
    <property type="match status" value="1"/>
</dbReference>
<dbReference type="GO" id="GO:0016787">
    <property type="term" value="F:hydrolase activity"/>
    <property type="evidence" value="ECO:0007669"/>
    <property type="project" value="UniProtKB-KW"/>
</dbReference>
<evidence type="ECO:0000313" key="3">
    <source>
        <dbReference type="EMBL" id="VFQ42719.1"/>
    </source>
</evidence>